<gene>
    <name evidence="1" type="ORF">ABEU19_002986</name>
</gene>
<dbReference type="InterPro" id="IPR050627">
    <property type="entry name" value="Nitroreductase/BluB"/>
</dbReference>
<comment type="caution">
    <text evidence="1">The sequence shown here is derived from an EMBL/GenBank/DDBJ whole genome shotgun (WGS) entry which is preliminary data.</text>
</comment>
<proteinExistence type="predicted"/>
<keyword evidence="2" id="KW-1185">Reference proteome</keyword>
<dbReference type="Proteomes" id="UP001629744">
    <property type="component" value="Unassembled WGS sequence"/>
</dbReference>
<protein>
    <recommendedName>
        <fullName evidence="3">NAD(P)H nitroreductase</fullName>
    </recommendedName>
</protein>
<dbReference type="EMBL" id="JBDLNU010000003">
    <property type="protein sequence ID" value="MFM1729476.1"/>
    <property type="molecule type" value="Genomic_DNA"/>
</dbReference>
<evidence type="ECO:0000313" key="2">
    <source>
        <dbReference type="Proteomes" id="UP001629744"/>
    </source>
</evidence>
<evidence type="ECO:0008006" key="3">
    <source>
        <dbReference type="Google" id="ProtNLM"/>
    </source>
</evidence>
<accession>A0ABW9FXX3</accession>
<dbReference type="Gene3D" id="3.40.109.10">
    <property type="entry name" value="NADH Oxidase"/>
    <property type="match status" value="1"/>
</dbReference>
<reference evidence="1 2" key="1">
    <citation type="submission" date="2023-11" db="EMBL/GenBank/DDBJ databases">
        <authorList>
            <person name="Val-Calvo J."/>
            <person name="Scortti M."/>
            <person name="Vazquez-Boland J."/>
        </authorList>
    </citation>
    <scope>NUCLEOTIDE SEQUENCE [LARGE SCALE GENOMIC DNA]</scope>
    <source>
        <strain evidence="1 2">DSM 46662</strain>
    </source>
</reference>
<dbReference type="InterPro" id="IPR000415">
    <property type="entry name" value="Nitroreductase-like"/>
</dbReference>
<dbReference type="RefSeq" id="WP_348605516.1">
    <property type="nucleotide sequence ID" value="NZ_CP157276.1"/>
</dbReference>
<organism evidence="1 2">
    <name type="scientific">Prescottella soli</name>
    <dbReference type="NCBI Taxonomy" id="1543852"/>
    <lineage>
        <taxon>Bacteria</taxon>
        <taxon>Bacillati</taxon>
        <taxon>Actinomycetota</taxon>
        <taxon>Actinomycetes</taxon>
        <taxon>Mycobacteriales</taxon>
        <taxon>Nocardiaceae</taxon>
        <taxon>Prescottella</taxon>
    </lineage>
</organism>
<evidence type="ECO:0000313" key="1">
    <source>
        <dbReference type="EMBL" id="MFM1729476.1"/>
    </source>
</evidence>
<dbReference type="SUPFAM" id="SSF55469">
    <property type="entry name" value="FMN-dependent nitroreductase-like"/>
    <property type="match status" value="2"/>
</dbReference>
<sequence length="325" mass="34574">MVAGPGVEEIRAAVVTACRAPSLHNSQPWRWRMVDGGLQLHADPARAVPVADPLGRQMVISCGTALHHFEVAVTRYEVGAVVERLPDPDDPMYLASITFAPRSASRVAATEESIVAMRRAIDRRRTDRRPFGEPPPRDLSGLADGVVELFAASLTMLGDDGPSRLAEAARCSASVRRYDPAYHAELYWWAGHAPAAEGIPDTALPLEGAVSVGREFPIGTLTSPTSGPDRAALAVIGTDADTRLDWLRSGQALSHLLLTATARGMATCPVTHLTEVAASRRIVRDAAAAGGAGHRFPQVVVRLGASPGGTLPLTGRRPVDEVWTE</sequence>
<dbReference type="NCBIfam" id="NF047509">
    <property type="entry name" value="Rv3131_FMN_oxido"/>
    <property type="match status" value="1"/>
</dbReference>
<dbReference type="PANTHER" id="PTHR23026">
    <property type="entry name" value="NADPH NITROREDUCTASE"/>
    <property type="match status" value="1"/>
</dbReference>
<name>A0ABW9FXX3_9NOCA</name>
<dbReference type="PANTHER" id="PTHR23026:SF123">
    <property type="entry name" value="NAD(P)H NITROREDUCTASE RV3131-RELATED"/>
    <property type="match status" value="1"/>
</dbReference>